<feature type="chain" id="PRO_5012658445" evidence="5">
    <location>
        <begin position="28"/>
        <end position="551"/>
    </location>
</feature>
<comment type="subcellular location">
    <subcellularLocation>
        <location evidence="1">Cell envelope</location>
    </subcellularLocation>
</comment>
<feature type="signal peptide" evidence="5">
    <location>
        <begin position="1"/>
        <end position="27"/>
    </location>
</feature>
<evidence type="ECO:0000256" key="3">
    <source>
        <dbReference type="ARBA" id="ARBA00022448"/>
    </source>
</evidence>
<keyword evidence="3" id="KW-0813">Transport</keyword>
<evidence type="ECO:0000256" key="5">
    <source>
        <dbReference type="SAM" id="SignalP"/>
    </source>
</evidence>
<reference evidence="8" key="1">
    <citation type="submission" date="2016-12" db="EMBL/GenBank/DDBJ databases">
        <authorList>
            <person name="Varghese N."/>
            <person name="Submissions S."/>
        </authorList>
    </citation>
    <scope>NUCLEOTIDE SEQUENCE [LARGE SCALE GENOMIC DNA]</scope>
    <source>
        <strain evidence="8">DSM 11544</strain>
    </source>
</reference>
<accession>A0A1M7TIC9</accession>
<evidence type="ECO:0000313" key="7">
    <source>
        <dbReference type="EMBL" id="SHN70529.1"/>
    </source>
</evidence>
<dbReference type="GO" id="GO:0015833">
    <property type="term" value="P:peptide transport"/>
    <property type="evidence" value="ECO:0007669"/>
    <property type="project" value="TreeGrafter"/>
</dbReference>
<dbReference type="GO" id="GO:1904680">
    <property type="term" value="F:peptide transmembrane transporter activity"/>
    <property type="evidence" value="ECO:0007669"/>
    <property type="project" value="TreeGrafter"/>
</dbReference>
<keyword evidence="4 5" id="KW-0732">Signal</keyword>
<dbReference type="InterPro" id="IPR000914">
    <property type="entry name" value="SBP_5_dom"/>
</dbReference>
<dbReference type="Proteomes" id="UP000184010">
    <property type="component" value="Unassembled WGS sequence"/>
</dbReference>
<gene>
    <name evidence="7" type="ORF">SAMN02745215_02095</name>
</gene>
<dbReference type="SUPFAM" id="SSF53850">
    <property type="entry name" value="Periplasmic binding protein-like II"/>
    <property type="match status" value="1"/>
</dbReference>
<name>A0A1M7TIC9_9FIRM</name>
<evidence type="ECO:0000313" key="8">
    <source>
        <dbReference type="Proteomes" id="UP000184010"/>
    </source>
</evidence>
<keyword evidence="8" id="KW-1185">Reference proteome</keyword>
<organism evidence="7 8">
    <name type="scientific">Desulfitobacterium chlororespirans DSM 11544</name>
    <dbReference type="NCBI Taxonomy" id="1121395"/>
    <lineage>
        <taxon>Bacteria</taxon>
        <taxon>Bacillati</taxon>
        <taxon>Bacillota</taxon>
        <taxon>Clostridia</taxon>
        <taxon>Eubacteriales</taxon>
        <taxon>Desulfitobacteriaceae</taxon>
        <taxon>Desulfitobacterium</taxon>
    </lineage>
</organism>
<dbReference type="PANTHER" id="PTHR30290:SF10">
    <property type="entry name" value="PERIPLASMIC OLIGOPEPTIDE-BINDING PROTEIN-RELATED"/>
    <property type="match status" value="1"/>
</dbReference>
<dbReference type="InterPro" id="IPR039424">
    <property type="entry name" value="SBP_5"/>
</dbReference>
<sequence length="551" mass="59989">MNKRLPVLLLALLLAIMPAAGCTSAPASGISKPQTITIAESSNFLGGFASIYGPQQGNSFSYYYYIGNFYETLVNYDNGKITPGLAESWQVSDDGLVYTFSLRQGVKFSDGSDLTAEVVKLNLDNFNTILGVHGINYGLLNSLIEEVVAVDEHVLEIHLQRPYFATLINLAMVMPRGIMAAAAFQEDGTFAEALATATFGTGPYMYAGDTKDHREYTFVRNPYYHGEKPPVDAFTVKVIPDNEAKVLALRNDEVDFISGTDNISYSAYLELDKSAQYTGKVSGVNVLTEFLAQNTTAAPFDDLKVRQAVQHAVDKKGLAENLFGGLKTAADTIMDTALPYCDIAVTPYDYNPAKAQTLLTEAGWADSDGDGILEKNGQRLGAELKYVANATNDQTALAIQANLKDIGMEVTLTGLELMAFYSDIYSAGDYTLTYYESYGILYDPFTFVANMNPNLDYSKFSFSTDPMVSKALPSLSYHEAYELTGGLLSLVGEDNIRAGFHYALETAHRDGVLVPVTYLNEIAVFNGDVIADYTFGSQPSWVNVAGIALSQ</sequence>
<protein>
    <submittedName>
        <fullName evidence="7">Nickel transport system substrate-binding protein</fullName>
    </submittedName>
</protein>
<dbReference type="Gene3D" id="3.40.190.10">
    <property type="entry name" value="Periplasmic binding protein-like II"/>
    <property type="match status" value="1"/>
</dbReference>
<dbReference type="STRING" id="1121395.SAMN02745215_02095"/>
<evidence type="ECO:0000256" key="2">
    <source>
        <dbReference type="ARBA" id="ARBA00005695"/>
    </source>
</evidence>
<comment type="similarity">
    <text evidence="2">Belongs to the bacterial solute-binding protein 5 family.</text>
</comment>
<evidence type="ECO:0000256" key="1">
    <source>
        <dbReference type="ARBA" id="ARBA00004196"/>
    </source>
</evidence>
<feature type="domain" description="Solute-binding protein family 5" evidence="6">
    <location>
        <begin position="80"/>
        <end position="452"/>
    </location>
</feature>
<dbReference type="GO" id="GO:0030313">
    <property type="term" value="C:cell envelope"/>
    <property type="evidence" value="ECO:0007669"/>
    <property type="project" value="UniProtKB-SubCell"/>
</dbReference>
<evidence type="ECO:0000259" key="6">
    <source>
        <dbReference type="Pfam" id="PF00496"/>
    </source>
</evidence>
<evidence type="ECO:0000256" key="4">
    <source>
        <dbReference type="ARBA" id="ARBA00022729"/>
    </source>
</evidence>
<dbReference type="EMBL" id="FRDN01000006">
    <property type="protein sequence ID" value="SHN70529.1"/>
    <property type="molecule type" value="Genomic_DNA"/>
</dbReference>
<dbReference type="AlphaFoldDB" id="A0A1M7TIC9"/>
<dbReference type="RefSeq" id="WP_072772540.1">
    <property type="nucleotide sequence ID" value="NZ_FRDN01000006.1"/>
</dbReference>
<dbReference type="Gene3D" id="3.10.105.10">
    <property type="entry name" value="Dipeptide-binding Protein, Domain 3"/>
    <property type="match status" value="1"/>
</dbReference>
<proteinExistence type="inferred from homology"/>
<dbReference type="PANTHER" id="PTHR30290">
    <property type="entry name" value="PERIPLASMIC BINDING COMPONENT OF ABC TRANSPORTER"/>
    <property type="match status" value="1"/>
</dbReference>
<dbReference type="Pfam" id="PF00496">
    <property type="entry name" value="SBP_bac_5"/>
    <property type="match status" value="1"/>
</dbReference>